<dbReference type="EMBL" id="CP097562">
    <property type="protein sequence ID" value="USF24048.1"/>
    <property type="molecule type" value="Genomic_DNA"/>
</dbReference>
<keyword evidence="15" id="KW-1185">Reference proteome</keyword>
<evidence type="ECO:0000256" key="1">
    <source>
        <dbReference type="ARBA" id="ARBA00004429"/>
    </source>
</evidence>
<keyword evidence="6 13" id="KW-0169">Cobalamin biosynthesis</keyword>
<organism evidence="14 15">
    <name type="scientific">Mucispirillum schaedleri ASF457</name>
    <dbReference type="NCBI Taxonomy" id="1379858"/>
    <lineage>
        <taxon>Bacteria</taxon>
        <taxon>Pseudomonadati</taxon>
        <taxon>Deferribacterota</taxon>
        <taxon>Deferribacteres</taxon>
        <taxon>Deferribacterales</taxon>
        <taxon>Mucispirillaceae</taxon>
        <taxon>Mucispirillum</taxon>
    </lineage>
</organism>
<keyword evidence="10 13" id="KW-0472">Membrane</keyword>
<evidence type="ECO:0000256" key="2">
    <source>
        <dbReference type="ARBA" id="ARBA00004953"/>
    </source>
</evidence>
<keyword evidence="3 13" id="KW-0171">Cobalt transport</keyword>
<keyword evidence="4 13" id="KW-0813">Transport</keyword>
<dbReference type="GO" id="GO:0043190">
    <property type="term" value="C:ATP-binding cassette (ABC) transporter complex"/>
    <property type="evidence" value="ECO:0007669"/>
    <property type="project" value="InterPro"/>
</dbReference>
<evidence type="ECO:0000313" key="15">
    <source>
        <dbReference type="Proteomes" id="UP000017429"/>
    </source>
</evidence>
<dbReference type="Pfam" id="PF01891">
    <property type="entry name" value="CbiM"/>
    <property type="match status" value="1"/>
</dbReference>
<dbReference type="InterPro" id="IPR002751">
    <property type="entry name" value="CbiM/NikMN"/>
</dbReference>
<keyword evidence="9 13" id="KW-0406">Ion transport</keyword>
<feature type="transmembrane region" description="Helical" evidence="13">
    <location>
        <begin position="166"/>
        <end position="191"/>
    </location>
</feature>
<dbReference type="NCBIfam" id="TIGR00123">
    <property type="entry name" value="cbiM"/>
    <property type="match status" value="1"/>
</dbReference>
<name>V2RMM3_9BACT</name>
<comment type="subcellular location">
    <subcellularLocation>
        <location evidence="1">Cell inner membrane</location>
        <topology evidence="1">Multi-pass membrane protein</topology>
    </subcellularLocation>
    <subcellularLocation>
        <location evidence="13">Cell membrane</location>
        <topology evidence="13">Multi-pass membrane protein</topology>
    </subcellularLocation>
</comment>
<dbReference type="GO" id="GO:0009236">
    <property type="term" value="P:cobalamin biosynthetic process"/>
    <property type="evidence" value="ECO:0007669"/>
    <property type="project" value="UniProtKB-UniRule"/>
</dbReference>
<comment type="function">
    <text evidence="13">Part of the energy-coupling factor (ECF) transporter complex CbiMNOQ involved in cobalt import.</text>
</comment>
<feature type="transmembrane region" description="Helical" evidence="13">
    <location>
        <begin position="37"/>
        <end position="56"/>
    </location>
</feature>
<feature type="transmembrane region" description="Helical" evidence="13">
    <location>
        <begin position="68"/>
        <end position="85"/>
    </location>
</feature>
<dbReference type="RefSeq" id="WP_023275418.1">
    <property type="nucleotide sequence ID" value="NZ_CP097562.1"/>
</dbReference>
<comment type="pathway">
    <text evidence="2 13">Cofactor biosynthesis; adenosylcobalamin biosynthesis.</text>
</comment>
<evidence type="ECO:0000256" key="13">
    <source>
        <dbReference type="HAMAP-Rule" id="MF_01462"/>
    </source>
</evidence>
<evidence type="ECO:0000256" key="5">
    <source>
        <dbReference type="ARBA" id="ARBA00022475"/>
    </source>
</evidence>
<keyword evidence="8 13" id="KW-1133">Transmembrane helix</keyword>
<keyword evidence="7 13" id="KW-0812">Transmembrane</keyword>
<evidence type="ECO:0000256" key="9">
    <source>
        <dbReference type="ARBA" id="ARBA00023065"/>
    </source>
</evidence>
<feature type="transmembrane region" description="Helical" evidence="13">
    <location>
        <begin position="105"/>
        <end position="128"/>
    </location>
</feature>
<accession>V2RMM3</accession>
<evidence type="ECO:0000256" key="8">
    <source>
        <dbReference type="ARBA" id="ARBA00022989"/>
    </source>
</evidence>
<dbReference type="PANTHER" id="PTHR43627:SF1">
    <property type="entry name" value="COBALT TRANSPORT PROTEIN CBIM"/>
    <property type="match status" value="1"/>
</dbReference>
<reference evidence="14" key="3">
    <citation type="submission" date="2022-06" db="EMBL/GenBank/DDBJ databases">
        <title>Resources to Facilitate Use of the Altered Schaedler Flora (ASF) Mouse Model to Study Microbiome Function.</title>
        <authorList>
            <person name="Proctor A."/>
            <person name="Parvinroo S."/>
            <person name="Richie T."/>
            <person name="Jia X."/>
            <person name="Lee S.T.M."/>
            <person name="Karp P.D."/>
            <person name="Paley S."/>
            <person name="Kostic A.D."/>
            <person name="Pierre J.F."/>
            <person name="Wannemuehler M.J."/>
            <person name="Phillips G.J."/>
        </authorList>
    </citation>
    <scope>NUCLEOTIDE SEQUENCE</scope>
    <source>
        <strain evidence="14">ASF457</strain>
    </source>
</reference>
<comment type="subunit">
    <text evidence="13">Forms an energy-coupling factor (ECF) transporter complex composed of an ATP-binding protein (A component, CbiO), a transmembrane protein (T component, CbiQ) and 2 possible substrate-capture proteins (S components, CbiM and CbiN) of unknown stoichimetry.</text>
</comment>
<dbReference type="eggNOG" id="COG0310">
    <property type="taxonomic scope" value="Bacteria"/>
</dbReference>
<evidence type="ECO:0000256" key="11">
    <source>
        <dbReference type="ARBA" id="ARBA00023285"/>
    </source>
</evidence>
<dbReference type="OrthoDB" id="9809846at2"/>
<evidence type="ECO:0000256" key="7">
    <source>
        <dbReference type="ARBA" id="ARBA00022692"/>
    </source>
</evidence>
<dbReference type="GO" id="GO:0015087">
    <property type="term" value="F:cobalt ion transmembrane transporter activity"/>
    <property type="evidence" value="ECO:0007669"/>
    <property type="project" value="UniProtKB-UniRule"/>
</dbReference>
<dbReference type="KEGG" id="msch:N508_001123"/>
<evidence type="ECO:0000256" key="12">
    <source>
        <dbReference type="ARBA" id="ARBA00060918"/>
    </source>
</evidence>
<evidence type="ECO:0000256" key="3">
    <source>
        <dbReference type="ARBA" id="ARBA00022426"/>
    </source>
</evidence>
<feature type="transmembrane region" description="Helical" evidence="13">
    <location>
        <begin position="203"/>
        <end position="231"/>
    </location>
</feature>
<reference evidence="14" key="2">
    <citation type="submission" date="2022-05" db="EMBL/GenBank/DDBJ databases">
        <authorList>
            <person name="Proctor A.L."/>
            <person name="Phillips G.J."/>
            <person name="Wannemuehler M.J."/>
        </authorList>
    </citation>
    <scope>NUCLEOTIDE SEQUENCE</scope>
    <source>
        <strain evidence="14">ASF457</strain>
    </source>
</reference>
<dbReference type="FunFam" id="1.10.1760.20:FF:000001">
    <property type="entry name" value="Cobalt transport protein CbiM"/>
    <property type="match status" value="1"/>
</dbReference>
<gene>
    <name evidence="13 14" type="primary">cbiM</name>
    <name evidence="14" type="ORF">N508_001123</name>
</gene>
<proteinExistence type="inferred from homology"/>
<keyword evidence="11 13" id="KW-0170">Cobalt</keyword>
<dbReference type="HAMAP" id="MF_01462">
    <property type="entry name" value="CbiM"/>
    <property type="match status" value="1"/>
</dbReference>
<dbReference type="Proteomes" id="UP000017429">
    <property type="component" value="Chromosome"/>
</dbReference>
<evidence type="ECO:0000313" key="14">
    <source>
        <dbReference type="EMBL" id="USF24048.1"/>
    </source>
</evidence>
<dbReference type="NCBIfam" id="NF006184">
    <property type="entry name" value="PRK08319.1"/>
    <property type="match status" value="1"/>
</dbReference>
<dbReference type="InterPro" id="IPR018024">
    <property type="entry name" value="CbiM"/>
</dbReference>
<evidence type="ECO:0000256" key="10">
    <source>
        <dbReference type="ARBA" id="ARBA00023136"/>
    </source>
</evidence>
<sequence>MITKNLFAGFIPVFLSIFLILPEKSYAMHIMEGYLSPFWSIFWIVSALPFIIYGFFAIRKKISENTKFFILLAMCGAFAFVLSSLKIPSVTGSCSHPTGVGLGAVLFGPTPMAVIGFIILLFQAILLAHGGLTTIGANVFSMAVVGPFAAYGVFKGALKAGISSGIAVFSAAFAGDILTYVTTSIQLALAFPDAAGGFITSLWKFMGIFALTQIPLAVSEGLLSVIVYNVLVKYSYKELHLLKAV</sequence>
<protein>
    <recommendedName>
        <fullName evidence="13">Cobalt transport protein CbiM</fullName>
    </recommendedName>
    <alternativeName>
        <fullName evidence="13">Energy-coupling factor transporter probable substrate-capture protein CbiM</fullName>
        <shortName evidence="13">ECF transporter S component CbiM</shortName>
    </alternativeName>
</protein>
<evidence type="ECO:0000256" key="4">
    <source>
        <dbReference type="ARBA" id="ARBA00022448"/>
    </source>
</evidence>
<dbReference type="Gene3D" id="1.10.1760.20">
    <property type="match status" value="1"/>
</dbReference>
<reference evidence="14" key="1">
    <citation type="journal article" date="2014" name="Genome Announc.">
        <title>Draft genome sequences of the altered schaedler flora, a defined bacterial community from gnotobiotic mice.</title>
        <authorList>
            <person name="Wannemuehler M.J."/>
            <person name="Overstreet A.M."/>
            <person name="Ward D.V."/>
            <person name="Phillips G.J."/>
        </authorList>
    </citation>
    <scope>NUCLEOTIDE SEQUENCE</scope>
    <source>
        <strain evidence="14">ASF457</strain>
    </source>
</reference>
<evidence type="ECO:0000256" key="6">
    <source>
        <dbReference type="ARBA" id="ARBA00022573"/>
    </source>
</evidence>
<dbReference type="AlphaFoldDB" id="V2RMM3"/>
<feature type="transmembrane region" description="Helical" evidence="13">
    <location>
        <begin position="135"/>
        <end position="154"/>
    </location>
</feature>
<dbReference type="PANTHER" id="PTHR43627">
    <property type="match status" value="1"/>
</dbReference>
<comment type="similarity">
    <text evidence="12 13">Belongs to the CbiM family.</text>
</comment>
<keyword evidence="5 13" id="KW-1003">Cell membrane</keyword>